<comment type="catalytic activity">
    <reaction evidence="8">
        <text>5,6-dihydrouracil + NAD(+) = uracil + NADH + H(+)</text>
        <dbReference type="Rhea" id="RHEA:20189"/>
        <dbReference type="ChEBI" id="CHEBI:15378"/>
        <dbReference type="ChEBI" id="CHEBI:15901"/>
        <dbReference type="ChEBI" id="CHEBI:17568"/>
        <dbReference type="ChEBI" id="CHEBI:57540"/>
        <dbReference type="ChEBI" id="CHEBI:57945"/>
        <dbReference type="EC" id="1.3.1.1"/>
    </reaction>
</comment>
<evidence type="ECO:0000256" key="7">
    <source>
        <dbReference type="ARBA" id="ARBA00047685"/>
    </source>
</evidence>
<comment type="function">
    <text evidence="9">Involved in pyrimidine base degradation. Catalyzes physiologically the reduction of uracil to 5,6-dihydrouracil (DHU) by using NADH as a specific cosubstrate. It also catalyzes the reverse reaction and the reduction of thymine to 5,6-dihydrothymine (DHT).</text>
</comment>
<comment type="catalytic activity">
    <reaction evidence="7">
        <text>5,6-dihydrothymine + NAD(+) = thymine + NADH + H(+)</text>
        <dbReference type="Rhea" id="RHEA:28791"/>
        <dbReference type="ChEBI" id="CHEBI:15378"/>
        <dbReference type="ChEBI" id="CHEBI:17821"/>
        <dbReference type="ChEBI" id="CHEBI:27468"/>
        <dbReference type="ChEBI" id="CHEBI:57540"/>
        <dbReference type="ChEBI" id="CHEBI:57945"/>
        <dbReference type="EC" id="1.3.1.1"/>
    </reaction>
</comment>
<comment type="cofactor">
    <cofactor evidence="1">
        <name>FMN</name>
        <dbReference type="ChEBI" id="CHEBI:58210"/>
    </cofactor>
</comment>
<comment type="caution">
    <text evidence="13">The sequence shown here is derived from an EMBL/GenBank/DDBJ whole genome shotgun (WGS) entry which is preliminary data.</text>
</comment>
<evidence type="ECO:0000256" key="8">
    <source>
        <dbReference type="ARBA" id="ARBA00048792"/>
    </source>
</evidence>
<reference evidence="13 14" key="1">
    <citation type="submission" date="2024-09" db="EMBL/GenBank/DDBJ databases">
        <authorList>
            <person name="Sun Q."/>
            <person name="Mori K."/>
        </authorList>
    </citation>
    <scope>NUCLEOTIDE SEQUENCE [LARGE SCALE GENOMIC DNA]</scope>
    <source>
        <strain evidence="13 14">CCM 7792</strain>
    </source>
</reference>
<evidence type="ECO:0000256" key="4">
    <source>
        <dbReference type="ARBA" id="ARBA00023002"/>
    </source>
</evidence>
<dbReference type="PANTHER" id="PTHR43073:SF2">
    <property type="entry name" value="DIHYDROPYRIMIDINE DEHYDROGENASE [NADP(+)]"/>
    <property type="match status" value="1"/>
</dbReference>
<evidence type="ECO:0000313" key="14">
    <source>
        <dbReference type="Proteomes" id="UP001589773"/>
    </source>
</evidence>
<evidence type="ECO:0000313" key="13">
    <source>
        <dbReference type="EMBL" id="MFC0251158.1"/>
    </source>
</evidence>
<organism evidence="13 14">
    <name type="scientific">Massilia consociata</name>
    <dbReference type="NCBI Taxonomy" id="760117"/>
    <lineage>
        <taxon>Bacteria</taxon>
        <taxon>Pseudomonadati</taxon>
        <taxon>Pseudomonadota</taxon>
        <taxon>Betaproteobacteria</taxon>
        <taxon>Burkholderiales</taxon>
        <taxon>Oxalobacteraceae</taxon>
        <taxon>Telluria group</taxon>
        <taxon>Massilia</taxon>
    </lineage>
</organism>
<dbReference type="Proteomes" id="UP001589773">
    <property type="component" value="Unassembled WGS sequence"/>
</dbReference>
<dbReference type="EMBL" id="JBHLWP010000006">
    <property type="protein sequence ID" value="MFC0251158.1"/>
    <property type="molecule type" value="Genomic_DNA"/>
</dbReference>
<keyword evidence="14" id="KW-1185">Reference proteome</keyword>
<evidence type="ECO:0000256" key="6">
    <source>
        <dbReference type="ARBA" id="ARBA00032722"/>
    </source>
</evidence>
<dbReference type="InterPro" id="IPR036188">
    <property type="entry name" value="FAD/NAD-bd_sf"/>
</dbReference>
<evidence type="ECO:0000259" key="12">
    <source>
        <dbReference type="PROSITE" id="PS51379"/>
    </source>
</evidence>
<name>A0ABV6FCB7_9BURK</name>
<dbReference type="PRINTS" id="PR00368">
    <property type="entry name" value="FADPNR"/>
</dbReference>
<dbReference type="PANTHER" id="PTHR43073">
    <property type="entry name" value="DIHYDROPYRIMIDINE DEHYDROGENASE [NADP(+)]"/>
    <property type="match status" value="1"/>
</dbReference>
<dbReference type="InterPro" id="IPR017896">
    <property type="entry name" value="4Fe4S_Fe-S-bd"/>
</dbReference>
<evidence type="ECO:0000256" key="2">
    <source>
        <dbReference type="ARBA" id="ARBA00022630"/>
    </source>
</evidence>
<evidence type="ECO:0000256" key="3">
    <source>
        <dbReference type="ARBA" id="ARBA00022643"/>
    </source>
</evidence>
<dbReference type="SUPFAM" id="SSF51971">
    <property type="entry name" value="Nucleotide-binding domain"/>
    <property type="match status" value="2"/>
</dbReference>
<accession>A0ABV6FCB7</accession>
<comment type="subunit">
    <text evidence="10">Heterotetramer of 2 PreA and 2 PreT subunits.</text>
</comment>
<dbReference type="EC" id="1.3.1.1" evidence="11"/>
<keyword evidence="4" id="KW-0560">Oxidoreductase</keyword>
<dbReference type="InterPro" id="IPR028261">
    <property type="entry name" value="DPD_II"/>
</dbReference>
<dbReference type="RefSeq" id="WP_379677948.1">
    <property type="nucleotide sequence ID" value="NZ_JBHLWP010000006.1"/>
</dbReference>
<dbReference type="Pfam" id="PF14691">
    <property type="entry name" value="Fer4_20"/>
    <property type="match status" value="1"/>
</dbReference>
<evidence type="ECO:0000256" key="9">
    <source>
        <dbReference type="ARBA" id="ARBA00049578"/>
    </source>
</evidence>
<dbReference type="Gene3D" id="3.50.50.60">
    <property type="entry name" value="FAD/NAD(P)-binding domain"/>
    <property type="match status" value="2"/>
</dbReference>
<dbReference type="PRINTS" id="PR00469">
    <property type="entry name" value="PNDRDTASEII"/>
</dbReference>
<protein>
    <recommendedName>
        <fullName evidence="11">dihydrouracil dehydrogenase (NAD(+))</fullName>
        <ecNumber evidence="11">1.3.1.1</ecNumber>
    </recommendedName>
    <alternativeName>
        <fullName evidence="6">Dihydrothymine dehydrogenase</fullName>
    </alternativeName>
    <alternativeName>
        <fullName evidence="5">Dihydrouracil dehydrogenase</fullName>
    </alternativeName>
</protein>
<dbReference type="InterPro" id="IPR009051">
    <property type="entry name" value="Helical_ferredxn"/>
</dbReference>
<dbReference type="InterPro" id="IPR023753">
    <property type="entry name" value="FAD/NAD-binding_dom"/>
</dbReference>
<evidence type="ECO:0000256" key="10">
    <source>
        <dbReference type="ARBA" id="ARBA00049714"/>
    </source>
</evidence>
<dbReference type="Gene3D" id="1.10.1060.10">
    <property type="entry name" value="Alpha-helical ferredoxin"/>
    <property type="match status" value="1"/>
</dbReference>
<dbReference type="Pfam" id="PF07992">
    <property type="entry name" value="Pyr_redox_2"/>
    <property type="match status" value="1"/>
</dbReference>
<evidence type="ECO:0000256" key="1">
    <source>
        <dbReference type="ARBA" id="ARBA00001917"/>
    </source>
</evidence>
<evidence type="ECO:0000256" key="11">
    <source>
        <dbReference type="ARBA" id="ARBA00049728"/>
    </source>
</evidence>
<sequence length="462" mass="49505">MIESLQHLPPAAGSNGELASQFTDLAPPLTARQAAVEAARCLYCYDAPCMNACPTGIDVASFIRNIHDGNIDGAAHGILKANIFGGSCARVCPTEILCEQSCVRNNPAEREPVRIGLLQRYAIDNARFAGHPFQRAPSTGKVIAVVGAGPAGLSCAHRLAMLGNDVVVYEARPKAGGLNEYGIARYKLPGDFAKQEVDFLMSVGGIHIEYGRKLGENLSLAELHTRYDAVFLGIGLQASRALGLTGEDAPGLMPAVDYIAALRQAGDLSVLPVPRRAVVIGAGNTAIDMAVQIKRLGAEDVTLVYRRGLESMSATSHEIEIAKANFVRIRTWAAPLEVLLDEQGRVAGMRFEQTRMEEGRLVRTGGFIEIAADAVFKAIGQSMDDAGFNEPLARELIGQQRREGDRIRIDSRFRTALPGIYAGGDCVAPGQDLTVQAVQHGKLAALSIHEDIQAKMEAAWPT</sequence>
<dbReference type="PROSITE" id="PS51379">
    <property type="entry name" value="4FE4S_FER_2"/>
    <property type="match status" value="1"/>
</dbReference>
<evidence type="ECO:0000256" key="5">
    <source>
        <dbReference type="ARBA" id="ARBA00030119"/>
    </source>
</evidence>
<gene>
    <name evidence="13" type="ORF">ACFFJK_04590</name>
</gene>
<keyword evidence="3" id="KW-0288">FMN</keyword>
<feature type="domain" description="4Fe-4S ferredoxin-type" evidence="12">
    <location>
        <begin position="32"/>
        <end position="65"/>
    </location>
</feature>
<dbReference type="SUPFAM" id="SSF46548">
    <property type="entry name" value="alpha-helical ferredoxin"/>
    <property type="match status" value="1"/>
</dbReference>
<proteinExistence type="predicted"/>
<keyword evidence="2" id="KW-0285">Flavoprotein</keyword>